<evidence type="ECO:0000313" key="2">
    <source>
        <dbReference type="EMBL" id="KFB36659.1"/>
    </source>
</evidence>
<name>A0A084VFB5_ANOSI</name>
<evidence type="ECO:0000313" key="4">
    <source>
        <dbReference type="Proteomes" id="UP000030765"/>
    </source>
</evidence>
<feature type="region of interest" description="Disordered" evidence="1">
    <location>
        <begin position="1"/>
        <end position="31"/>
    </location>
</feature>
<reference evidence="3" key="2">
    <citation type="submission" date="2020-05" db="UniProtKB">
        <authorList>
            <consortium name="EnsemblMetazoa"/>
        </authorList>
    </citation>
    <scope>IDENTIFICATION</scope>
</reference>
<dbReference type="EnsemblMetazoa" id="ASIC003718-RA">
    <property type="protein sequence ID" value="ASIC003718-PA"/>
    <property type="gene ID" value="ASIC003718"/>
</dbReference>
<evidence type="ECO:0000313" key="3">
    <source>
        <dbReference type="EnsemblMetazoa" id="ASIC003718-PA"/>
    </source>
</evidence>
<dbReference type="EMBL" id="KE524785">
    <property type="protein sequence ID" value="KFB36659.1"/>
    <property type="molecule type" value="Genomic_DNA"/>
</dbReference>
<evidence type="ECO:0000256" key="1">
    <source>
        <dbReference type="SAM" id="MobiDB-lite"/>
    </source>
</evidence>
<gene>
    <name evidence="2" type="ORF">ZHAS_00003718</name>
</gene>
<reference evidence="2 4" key="1">
    <citation type="journal article" date="2014" name="BMC Genomics">
        <title>Genome sequence of Anopheles sinensis provides insight into genetics basis of mosquito competence for malaria parasites.</title>
        <authorList>
            <person name="Zhou D."/>
            <person name="Zhang D."/>
            <person name="Ding G."/>
            <person name="Shi L."/>
            <person name="Hou Q."/>
            <person name="Ye Y."/>
            <person name="Xu Y."/>
            <person name="Zhou H."/>
            <person name="Xiong C."/>
            <person name="Li S."/>
            <person name="Yu J."/>
            <person name="Hong S."/>
            <person name="Yu X."/>
            <person name="Zou P."/>
            <person name="Chen C."/>
            <person name="Chang X."/>
            <person name="Wang W."/>
            <person name="Lv Y."/>
            <person name="Sun Y."/>
            <person name="Ma L."/>
            <person name="Shen B."/>
            <person name="Zhu C."/>
        </authorList>
    </citation>
    <scope>NUCLEOTIDE SEQUENCE [LARGE SCALE GENOMIC DNA]</scope>
</reference>
<sequence>MLFSLQLFKGPEPRLPKANQSRQSAPNVIEHPLQINASSCVCLSSEGRKREEEQPQRQVEGDSGPFGFE</sequence>
<accession>A0A084VFB5</accession>
<dbReference type="AlphaFoldDB" id="A0A084VFB5"/>
<feature type="region of interest" description="Disordered" evidence="1">
    <location>
        <begin position="44"/>
        <end position="69"/>
    </location>
</feature>
<dbReference type="EMBL" id="ATLV01012374">
    <property type="status" value="NOT_ANNOTATED_CDS"/>
    <property type="molecule type" value="Genomic_DNA"/>
</dbReference>
<dbReference type="Proteomes" id="UP000030765">
    <property type="component" value="Unassembled WGS sequence"/>
</dbReference>
<feature type="compositionally biased region" description="Basic and acidic residues" evidence="1">
    <location>
        <begin position="46"/>
        <end position="55"/>
    </location>
</feature>
<dbReference type="VEuPathDB" id="VectorBase:ASIC003718"/>
<keyword evidence="4" id="KW-1185">Reference proteome</keyword>
<protein>
    <submittedName>
        <fullName evidence="2 3">Putative FAD-dependent dehydrogenase</fullName>
    </submittedName>
</protein>
<proteinExistence type="predicted"/>
<organism evidence="2">
    <name type="scientific">Anopheles sinensis</name>
    <name type="common">Mosquito</name>
    <dbReference type="NCBI Taxonomy" id="74873"/>
    <lineage>
        <taxon>Eukaryota</taxon>
        <taxon>Metazoa</taxon>
        <taxon>Ecdysozoa</taxon>
        <taxon>Arthropoda</taxon>
        <taxon>Hexapoda</taxon>
        <taxon>Insecta</taxon>
        <taxon>Pterygota</taxon>
        <taxon>Neoptera</taxon>
        <taxon>Endopterygota</taxon>
        <taxon>Diptera</taxon>
        <taxon>Nematocera</taxon>
        <taxon>Culicoidea</taxon>
        <taxon>Culicidae</taxon>
        <taxon>Anophelinae</taxon>
        <taxon>Anopheles</taxon>
    </lineage>
</organism>